<organism evidence="9 10">
    <name type="scientific">Eubacterium segne</name>
    <dbReference type="NCBI Taxonomy" id="2763045"/>
    <lineage>
        <taxon>Bacteria</taxon>
        <taxon>Bacillati</taxon>
        <taxon>Bacillota</taxon>
        <taxon>Clostridia</taxon>
        <taxon>Eubacteriales</taxon>
        <taxon>Eubacteriaceae</taxon>
        <taxon>Eubacterium</taxon>
    </lineage>
</organism>
<dbReference type="Pfam" id="PF04055">
    <property type="entry name" value="Radical_SAM"/>
    <property type="match status" value="1"/>
</dbReference>
<dbReference type="SMART" id="SM00876">
    <property type="entry name" value="BATS"/>
    <property type="match status" value="1"/>
</dbReference>
<dbReference type="SUPFAM" id="SSF102114">
    <property type="entry name" value="Radical SAM enzymes"/>
    <property type="match status" value="1"/>
</dbReference>
<comment type="cofactor">
    <cofactor evidence="1">
        <name>[4Fe-4S] cluster</name>
        <dbReference type="ChEBI" id="CHEBI:49883"/>
    </cofactor>
</comment>
<comment type="caution">
    <text evidence="9">The sequence shown here is derived from an EMBL/GenBank/DDBJ whole genome shotgun (WGS) entry which is preliminary data.</text>
</comment>
<comment type="cofactor">
    <cofactor evidence="7">
        <name>[2Fe-2S] cluster</name>
        <dbReference type="ChEBI" id="CHEBI:190135"/>
    </cofactor>
</comment>
<evidence type="ECO:0000259" key="8">
    <source>
        <dbReference type="PROSITE" id="PS51918"/>
    </source>
</evidence>
<dbReference type="Gene3D" id="3.20.20.70">
    <property type="entry name" value="Aldolase class I"/>
    <property type="match status" value="1"/>
</dbReference>
<name>A0ABR7F4Y7_9FIRM</name>
<evidence type="ECO:0000256" key="5">
    <source>
        <dbReference type="ARBA" id="ARBA00023004"/>
    </source>
</evidence>
<keyword evidence="2" id="KW-0004">4Fe-4S</keyword>
<dbReference type="CDD" id="cd01335">
    <property type="entry name" value="Radical_SAM"/>
    <property type="match status" value="1"/>
</dbReference>
<dbReference type="PROSITE" id="PS51918">
    <property type="entry name" value="RADICAL_SAM"/>
    <property type="match status" value="1"/>
</dbReference>
<dbReference type="InterPro" id="IPR007197">
    <property type="entry name" value="rSAM"/>
</dbReference>
<dbReference type="PANTHER" id="PTHR43726:SF1">
    <property type="entry name" value="BIOTIN SYNTHASE"/>
    <property type="match status" value="1"/>
</dbReference>
<proteinExistence type="predicted"/>
<dbReference type="SFLD" id="SFLDG01280">
    <property type="entry name" value="HydE/PylB-like"/>
    <property type="match status" value="1"/>
</dbReference>
<protein>
    <submittedName>
        <fullName evidence="9">[FeFe] hydrogenase H-cluster radical SAM maturase HydE</fullName>
    </submittedName>
</protein>
<reference evidence="9 10" key="1">
    <citation type="submission" date="2020-08" db="EMBL/GenBank/DDBJ databases">
        <title>Genome public.</title>
        <authorList>
            <person name="Liu C."/>
            <person name="Sun Q."/>
        </authorList>
    </citation>
    <scope>NUCLEOTIDE SEQUENCE [LARGE SCALE GENOMIC DNA]</scope>
    <source>
        <strain evidence="9 10">BX4</strain>
    </source>
</reference>
<dbReference type="InterPro" id="IPR058240">
    <property type="entry name" value="rSAM_sf"/>
</dbReference>
<dbReference type="PIRSF" id="PIRSF004762">
    <property type="entry name" value="CHP00423"/>
    <property type="match status" value="1"/>
</dbReference>
<dbReference type="PANTHER" id="PTHR43726">
    <property type="entry name" value="3-METHYLORNITHINE SYNTHASE"/>
    <property type="match status" value="1"/>
</dbReference>
<keyword evidence="4" id="KW-0479">Metal-binding</keyword>
<keyword evidence="6" id="KW-0411">Iron-sulfur</keyword>
<dbReference type="RefSeq" id="WP_118589325.1">
    <property type="nucleotide sequence ID" value="NZ_JACOOZ010000006.1"/>
</dbReference>
<keyword evidence="10" id="KW-1185">Reference proteome</keyword>
<dbReference type="NCBIfam" id="TIGR03956">
    <property type="entry name" value="rSAM_HydE"/>
    <property type="match status" value="1"/>
</dbReference>
<evidence type="ECO:0000256" key="3">
    <source>
        <dbReference type="ARBA" id="ARBA00022691"/>
    </source>
</evidence>
<keyword evidence="3" id="KW-0949">S-adenosyl-L-methionine</keyword>
<dbReference type="InterPro" id="IPR006638">
    <property type="entry name" value="Elp3/MiaA/NifB-like_rSAM"/>
</dbReference>
<evidence type="ECO:0000256" key="1">
    <source>
        <dbReference type="ARBA" id="ARBA00001966"/>
    </source>
</evidence>
<dbReference type="SFLD" id="SFLDG01060">
    <property type="entry name" value="BATS_domain_containing"/>
    <property type="match status" value="1"/>
</dbReference>
<evidence type="ECO:0000313" key="10">
    <source>
        <dbReference type="Proteomes" id="UP000597877"/>
    </source>
</evidence>
<feature type="domain" description="Radical SAM core" evidence="8">
    <location>
        <begin position="37"/>
        <end position="253"/>
    </location>
</feature>
<dbReference type="InterPro" id="IPR034422">
    <property type="entry name" value="HydE/PylB-like"/>
</dbReference>
<keyword evidence="5" id="KW-0408">Iron</keyword>
<accession>A0ABR7F4Y7</accession>
<dbReference type="SFLD" id="SFLDF00348">
    <property type="entry name" value="FeFe_hydrogenase_maturase_(Hyd"/>
    <property type="match status" value="1"/>
</dbReference>
<gene>
    <name evidence="9" type="primary">hydE</name>
    <name evidence="9" type="ORF">H8S00_09650</name>
</gene>
<evidence type="ECO:0000256" key="7">
    <source>
        <dbReference type="ARBA" id="ARBA00034078"/>
    </source>
</evidence>
<dbReference type="EMBL" id="JACOOZ010000006">
    <property type="protein sequence ID" value="MBC5668247.1"/>
    <property type="molecule type" value="Genomic_DNA"/>
</dbReference>
<dbReference type="SFLD" id="SFLDS00029">
    <property type="entry name" value="Radical_SAM"/>
    <property type="match status" value="1"/>
</dbReference>
<dbReference type="InterPro" id="IPR024021">
    <property type="entry name" value="FeFe-hyd_HydE_rSAM"/>
</dbReference>
<evidence type="ECO:0000256" key="4">
    <source>
        <dbReference type="ARBA" id="ARBA00022723"/>
    </source>
</evidence>
<evidence type="ECO:0000256" key="2">
    <source>
        <dbReference type="ARBA" id="ARBA00022485"/>
    </source>
</evidence>
<dbReference type="SMART" id="SM00729">
    <property type="entry name" value="Elp3"/>
    <property type="match status" value="1"/>
</dbReference>
<evidence type="ECO:0000256" key="6">
    <source>
        <dbReference type="ARBA" id="ARBA00023014"/>
    </source>
</evidence>
<evidence type="ECO:0000313" key="9">
    <source>
        <dbReference type="EMBL" id="MBC5668247.1"/>
    </source>
</evidence>
<dbReference type="Proteomes" id="UP000597877">
    <property type="component" value="Unassembled WGS sequence"/>
</dbReference>
<sequence length="340" mass="38869">MNLKIEELNYLLTTKNEEVTDNLKKKARGIADDIFGKKIYTRGLIEFTNYCKNNCYYCGIRRENKGAIRYRLDRKEIINCCDNGYQLGFRTFVLQGGEDAYYTDDEVCAIVSSIKEKYPDCAVTLSIGEKKKASYLAFFNAGADRYLLRHETADKKHYERLHPDDMSFENRKRCLYDLKEIGYQTGCGFMVGSPYQTMESIYKDLRFIEDLQPEMVGIGPFIPHKDTEFKNYRAGSLEMTLRLLSIIRIMKPDVLLPATTALGTIHPMGREMGILAGANVVMPNLSPVNVRKKYALYDNKICTGEEVAECRGCLDGRIKSIGYNIVTDRGDYVPIKNKKV</sequence>
<dbReference type="InterPro" id="IPR013785">
    <property type="entry name" value="Aldolase_TIM"/>
</dbReference>
<dbReference type="InterPro" id="IPR010722">
    <property type="entry name" value="BATS_dom"/>
</dbReference>